<dbReference type="InterPro" id="IPR023404">
    <property type="entry name" value="rSAM_horseshoe"/>
</dbReference>
<dbReference type="PROSITE" id="PS51918">
    <property type="entry name" value="RADICAL_SAM"/>
    <property type="match status" value="1"/>
</dbReference>
<evidence type="ECO:0000256" key="4">
    <source>
        <dbReference type="ARBA" id="ARBA00022723"/>
    </source>
</evidence>
<dbReference type="Proteomes" id="UP001595916">
    <property type="component" value="Unassembled WGS sequence"/>
</dbReference>
<evidence type="ECO:0000256" key="3">
    <source>
        <dbReference type="ARBA" id="ARBA00022691"/>
    </source>
</evidence>
<dbReference type="SFLD" id="SFLDG01086">
    <property type="entry name" value="elongater_protein-like"/>
    <property type="match status" value="1"/>
</dbReference>
<dbReference type="SUPFAM" id="SSF102114">
    <property type="entry name" value="Radical SAM enzymes"/>
    <property type="match status" value="1"/>
</dbReference>
<proteinExistence type="predicted"/>
<keyword evidence="9" id="KW-1185">Reference proteome</keyword>
<dbReference type="InterPro" id="IPR032432">
    <property type="entry name" value="Radical_SAM_C"/>
</dbReference>
<reference evidence="9" key="1">
    <citation type="journal article" date="2019" name="Int. J. Syst. Evol. Microbiol.">
        <title>The Global Catalogue of Microorganisms (GCM) 10K type strain sequencing project: providing services to taxonomists for standard genome sequencing and annotation.</title>
        <authorList>
            <consortium name="The Broad Institute Genomics Platform"/>
            <consortium name="The Broad Institute Genome Sequencing Center for Infectious Disease"/>
            <person name="Wu L."/>
            <person name="Ma J."/>
        </authorList>
    </citation>
    <scope>NUCLEOTIDE SEQUENCE [LARGE SCALE GENOMIC DNA]</scope>
    <source>
        <strain evidence="9">CCUG 46385</strain>
    </source>
</reference>
<sequence>MNYWNNKAYYTLNQYLKEKFGRKVIKLSLDGGFTCPNRDGTIGHRGCIFCGEEGAGEFTSEANGIRAQMEQQISLLSEKWKEASYIAYFQSFTNTYAPVSMLKALYDEALSFPGTMGLAIATRPDCLSDEVLELLSSYHRKTFLWIELGLQTIHEETAVFLRRGYSLPVFEEALGKLRALKIPTVAHIIVNLPSETRRDIIDTVTYLSDRGIWGLKIHILYISSDTDLYPYYLSHPFPLMERDEYIDTVADLLCHISPDIVIHRLTGDGDKRTLIAPNWIKDKRAVLNGIDRKMRMNDLYQGKYWKPKT</sequence>
<evidence type="ECO:0000259" key="7">
    <source>
        <dbReference type="PROSITE" id="PS51918"/>
    </source>
</evidence>
<dbReference type="InterPro" id="IPR007197">
    <property type="entry name" value="rSAM"/>
</dbReference>
<dbReference type="InterPro" id="IPR005911">
    <property type="entry name" value="YhcC-like"/>
</dbReference>
<dbReference type="Pfam" id="PF04055">
    <property type="entry name" value="Radical_SAM"/>
    <property type="match status" value="1"/>
</dbReference>
<evidence type="ECO:0000256" key="6">
    <source>
        <dbReference type="ARBA" id="ARBA00023014"/>
    </source>
</evidence>
<comment type="caution">
    <text evidence="8">The sequence shown here is derived from an EMBL/GenBank/DDBJ whole genome shotgun (WGS) entry which is preliminary data.</text>
</comment>
<dbReference type="InterPro" id="IPR006638">
    <property type="entry name" value="Elp3/MiaA/NifB-like_rSAM"/>
</dbReference>
<accession>A0ABV9QIK4</accession>
<organism evidence="8 9">
    <name type="scientific">Filifactor villosus</name>
    <dbReference type="NCBI Taxonomy" id="29374"/>
    <lineage>
        <taxon>Bacteria</taxon>
        <taxon>Bacillati</taxon>
        <taxon>Bacillota</taxon>
        <taxon>Clostridia</taxon>
        <taxon>Peptostreptococcales</taxon>
        <taxon>Filifactoraceae</taxon>
        <taxon>Filifactor</taxon>
    </lineage>
</organism>
<dbReference type="SFLD" id="SFLDG01091">
    <property type="entry name" value="uncharacterized_CHP01210-like"/>
    <property type="match status" value="1"/>
</dbReference>
<dbReference type="SFLD" id="SFLDS00029">
    <property type="entry name" value="Radical_SAM"/>
    <property type="match status" value="1"/>
</dbReference>
<dbReference type="InterPro" id="IPR039661">
    <property type="entry name" value="ELP3"/>
</dbReference>
<keyword evidence="4" id="KW-0479">Metal-binding</keyword>
<dbReference type="Gene3D" id="3.80.30.20">
    <property type="entry name" value="tm_1862 like domain"/>
    <property type="match status" value="1"/>
</dbReference>
<comment type="cofactor">
    <cofactor evidence="1">
        <name>[4Fe-4S] cluster</name>
        <dbReference type="ChEBI" id="CHEBI:49883"/>
    </cofactor>
</comment>
<dbReference type="EMBL" id="JBHSHL010000013">
    <property type="protein sequence ID" value="MFC4804140.1"/>
    <property type="molecule type" value="Genomic_DNA"/>
</dbReference>
<gene>
    <name evidence="8" type="ORF">ACFO4R_03515</name>
</gene>
<evidence type="ECO:0000256" key="1">
    <source>
        <dbReference type="ARBA" id="ARBA00001966"/>
    </source>
</evidence>
<dbReference type="SMART" id="SM00729">
    <property type="entry name" value="Elp3"/>
    <property type="match status" value="1"/>
</dbReference>
<keyword evidence="5" id="KW-0408">Iron</keyword>
<dbReference type="PANTHER" id="PTHR11135:SF1">
    <property type="entry name" value="PROTEIN YHCC"/>
    <property type="match status" value="1"/>
</dbReference>
<dbReference type="NCBIfam" id="TIGR01212">
    <property type="entry name" value="TIGR01212 family radical SAM protein"/>
    <property type="match status" value="1"/>
</dbReference>
<protein>
    <submittedName>
        <fullName evidence="8">TIGR01212 family radical SAM protein</fullName>
    </submittedName>
</protein>
<keyword evidence="3" id="KW-0949">S-adenosyl-L-methionine</keyword>
<dbReference type="InterPro" id="IPR058240">
    <property type="entry name" value="rSAM_sf"/>
</dbReference>
<keyword evidence="2" id="KW-0004">4Fe-4S</keyword>
<dbReference type="PANTHER" id="PTHR11135">
    <property type="entry name" value="HISTONE ACETYLTRANSFERASE-RELATED"/>
    <property type="match status" value="1"/>
</dbReference>
<evidence type="ECO:0000313" key="8">
    <source>
        <dbReference type="EMBL" id="MFC4804140.1"/>
    </source>
</evidence>
<evidence type="ECO:0000313" key="9">
    <source>
        <dbReference type="Proteomes" id="UP001595916"/>
    </source>
</evidence>
<feature type="domain" description="Radical SAM core" evidence="7">
    <location>
        <begin position="19"/>
        <end position="259"/>
    </location>
</feature>
<dbReference type="RefSeq" id="WP_379787633.1">
    <property type="nucleotide sequence ID" value="NZ_JBHSHL010000013.1"/>
</dbReference>
<dbReference type="Pfam" id="PF16199">
    <property type="entry name" value="Radical_SAM_C"/>
    <property type="match status" value="1"/>
</dbReference>
<name>A0ABV9QIK4_9FIRM</name>
<evidence type="ECO:0000256" key="5">
    <source>
        <dbReference type="ARBA" id="ARBA00023004"/>
    </source>
</evidence>
<evidence type="ECO:0000256" key="2">
    <source>
        <dbReference type="ARBA" id="ARBA00022485"/>
    </source>
</evidence>
<keyword evidence="6" id="KW-0411">Iron-sulfur</keyword>